<protein>
    <submittedName>
        <fullName evidence="1">Rhs family protein</fullName>
    </submittedName>
</protein>
<dbReference type="InterPro" id="IPR050708">
    <property type="entry name" value="T6SS_VgrG/RHS"/>
</dbReference>
<evidence type="ECO:0000313" key="1">
    <source>
        <dbReference type="EMBL" id="ARU55665.1"/>
    </source>
</evidence>
<dbReference type="KEGG" id="ome:OLMES_1590"/>
<dbReference type="EMBL" id="CP021425">
    <property type="protein sequence ID" value="ARU55665.1"/>
    <property type="molecule type" value="Genomic_DNA"/>
</dbReference>
<proteinExistence type="predicted"/>
<dbReference type="NCBIfam" id="TIGR03696">
    <property type="entry name" value="Rhs_assc_core"/>
    <property type="match status" value="1"/>
</dbReference>
<dbReference type="OrthoDB" id="9815414at2"/>
<dbReference type="Gene3D" id="2.180.10.10">
    <property type="entry name" value="RHS repeat-associated core"/>
    <property type="match status" value="1"/>
</dbReference>
<dbReference type="Proteomes" id="UP000196027">
    <property type="component" value="Chromosome"/>
</dbReference>
<dbReference type="AlphaFoldDB" id="A0A1Y0I847"/>
<organism evidence="1 2">
    <name type="scientific">Oleiphilus messinensis</name>
    <dbReference type="NCBI Taxonomy" id="141451"/>
    <lineage>
        <taxon>Bacteria</taxon>
        <taxon>Pseudomonadati</taxon>
        <taxon>Pseudomonadota</taxon>
        <taxon>Gammaproteobacteria</taxon>
        <taxon>Oceanospirillales</taxon>
        <taxon>Oleiphilaceae</taxon>
        <taxon>Oleiphilus</taxon>
    </lineage>
</organism>
<name>A0A1Y0I847_9GAMM</name>
<gene>
    <name evidence="1" type="ORF">OLMES_1590</name>
</gene>
<dbReference type="PANTHER" id="PTHR32305:SF15">
    <property type="entry name" value="PROTEIN RHSA-RELATED"/>
    <property type="match status" value="1"/>
</dbReference>
<keyword evidence="2" id="KW-1185">Reference proteome</keyword>
<dbReference type="PANTHER" id="PTHR32305">
    <property type="match status" value="1"/>
</dbReference>
<dbReference type="RefSeq" id="WP_087460742.1">
    <property type="nucleotide sequence ID" value="NZ_CP021425.1"/>
</dbReference>
<sequence>MVISPGRTIQWSPFGKPVRIDRGSGNSVVEFEYGPDRSRTRRIDQKVGGTETTTTYVGSYEKEVRADKTIERYSIAGIAIVTRETSTESGNTVTTTKEQYLLRDTLGSVVGILDRTTLDYNSLLASSSTYDAWGQRRHLDGTPFTTAELFADANGDITNRGFTGHEQVDGVGLIHMNGRMYDPVIGRFISADPVMQDPTDYQNLNRYSYVRNNPLTLIDPSGFSWWSKKGRGIFGKVFAAFFPTVAISTPQGLKEFGRFARKNKYIAETVQVVGCTAAASTGAAAPAVCGAIVSATTYGVTDGDLGAAARAGAVAFIQGYLMHGISSNLGFAGGAVAAGVIGGGASAAMGGSFKSGFVAGAASFAVSPFFASINGYIGQIIVSAVVGGTISQISGGSFANGAITGAFAYVVKSGAQALASSIRTSSYSASEANTPWTEQEVAALAELIKKEHALAADLAVKMDWEALKGAFGFDVNPKKIAFGWSKIADRLSAMSAGDIHKMTADINIGGTAFAAELNGNLYVSKTFMNRLLSGRSVGHTLIHETAHLLGWSHSNQDFNPAIPPLKYARDQASSSKVSRRHSTYRNPYNYDLYINLMGR</sequence>
<dbReference type="InterPro" id="IPR022385">
    <property type="entry name" value="Rhs_assc_core"/>
</dbReference>
<evidence type="ECO:0000313" key="2">
    <source>
        <dbReference type="Proteomes" id="UP000196027"/>
    </source>
</evidence>
<reference evidence="1 2" key="1">
    <citation type="submission" date="2017-05" db="EMBL/GenBank/DDBJ databases">
        <title>Genomic insights into alkan degradation activity of Oleiphilus messinensis.</title>
        <authorList>
            <person name="Kozyavkin S.A."/>
            <person name="Slesarev A.I."/>
            <person name="Golyshin P.N."/>
            <person name="Korzhenkov A."/>
            <person name="Golyshina O.N."/>
            <person name="Toshchakov S.V."/>
        </authorList>
    </citation>
    <scope>NUCLEOTIDE SEQUENCE [LARGE SCALE GENOMIC DNA]</scope>
    <source>
        <strain evidence="1 2">ME102</strain>
    </source>
</reference>
<accession>A0A1Y0I847</accession>